<dbReference type="OrthoDB" id="432234at2759"/>
<organism evidence="1 2">
    <name type="scientific">Paxillus rubicundulus Ve08.2h10</name>
    <dbReference type="NCBI Taxonomy" id="930991"/>
    <lineage>
        <taxon>Eukaryota</taxon>
        <taxon>Fungi</taxon>
        <taxon>Dikarya</taxon>
        <taxon>Basidiomycota</taxon>
        <taxon>Agaricomycotina</taxon>
        <taxon>Agaricomycetes</taxon>
        <taxon>Agaricomycetidae</taxon>
        <taxon>Boletales</taxon>
        <taxon>Paxilineae</taxon>
        <taxon>Paxillaceae</taxon>
        <taxon>Paxillus</taxon>
    </lineage>
</organism>
<dbReference type="Proteomes" id="UP000054538">
    <property type="component" value="Unassembled WGS sequence"/>
</dbReference>
<dbReference type="HOGENOM" id="CLU_001324_10_2_1"/>
<reference evidence="1 2" key="1">
    <citation type="submission" date="2014-04" db="EMBL/GenBank/DDBJ databases">
        <authorList>
            <consortium name="DOE Joint Genome Institute"/>
            <person name="Kuo A."/>
            <person name="Kohler A."/>
            <person name="Jargeat P."/>
            <person name="Nagy L.G."/>
            <person name="Floudas D."/>
            <person name="Copeland A."/>
            <person name="Barry K.W."/>
            <person name="Cichocki N."/>
            <person name="Veneault-Fourrey C."/>
            <person name="LaButti K."/>
            <person name="Lindquist E.A."/>
            <person name="Lipzen A."/>
            <person name="Lundell T."/>
            <person name="Morin E."/>
            <person name="Murat C."/>
            <person name="Sun H."/>
            <person name="Tunlid A."/>
            <person name="Henrissat B."/>
            <person name="Grigoriev I.V."/>
            <person name="Hibbett D.S."/>
            <person name="Martin F."/>
            <person name="Nordberg H.P."/>
            <person name="Cantor M.N."/>
            <person name="Hua S.X."/>
        </authorList>
    </citation>
    <scope>NUCLEOTIDE SEQUENCE [LARGE SCALE GENOMIC DNA]</scope>
    <source>
        <strain evidence="1 2">Ve08.2h10</strain>
    </source>
</reference>
<gene>
    <name evidence="1" type="ORF">PAXRUDRAFT_168498</name>
</gene>
<protein>
    <recommendedName>
        <fullName evidence="3">DNA helicase</fullName>
    </recommendedName>
</protein>
<proteinExistence type="predicted"/>
<name>A0A0D0D056_9AGAM</name>
<reference evidence="2" key="2">
    <citation type="submission" date="2015-01" db="EMBL/GenBank/DDBJ databases">
        <title>Evolutionary Origins and Diversification of the Mycorrhizal Mutualists.</title>
        <authorList>
            <consortium name="DOE Joint Genome Institute"/>
            <consortium name="Mycorrhizal Genomics Consortium"/>
            <person name="Kohler A."/>
            <person name="Kuo A."/>
            <person name="Nagy L.G."/>
            <person name="Floudas D."/>
            <person name="Copeland A."/>
            <person name="Barry K.W."/>
            <person name="Cichocki N."/>
            <person name="Veneault-Fourrey C."/>
            <person name="LaButti K."/>
            <person name="Lindquist E.A."/>
            <person name="Lipzen A."/>
            <person name="Lundell T."/>
            <person name="Morin E."/>
            <person name="Murat C."/>
            <person name="Riley R."/>
            <person name="Ohm R."/>
            <person name="Sun H."/>
            <person name="Tunlid A."/>
            <person name="Henrissat B."/>
            <person name="Grigoriev I.V."/>
            <person name="Hibbett D.S."/>
            <person name="Martin F."/>
        </authorList>
    </citation>
    <scope>NUCLEOTIDE SEQUENCE [LARGE SCALE GENOMIC DNA]</scope>
    <source>
        <strain evidence="2">Ve08.2h10</strain>
    </source>
</reference>
<evidence type="ECO:0000313" key="2">
    <source>
        <dbReference type="Proteomes" id="UP000054538"/>
    </source>
</evidence>
<feature type="non-terminal residue" evidence="1">
    <location>
        <position position="1"/>
    </location>
</feature>
<dbReference type="EMBL" id="KN827245">
    <property type="protein sequence ID" value="KIK76901.1"/>
    <property type="molecule type" value="Genomic_DNA"/>
</dbReference>
<evidence type="ECO:0000313" key="1">
    <source>
        <dbReference type="EMBL" id="KIK76901.1"/>
    </source>
</evidence>
<evidence type="ECO:0008006" key="3">
    <source>
        <dbReference type="Google" id="ProtNLM"/>
    </source>
</evidence>
<sequence length="66" mass="7216">ISRSQLLLIPGWSYTDYKAQGATLPKVVLDLASARGLQNAYVMLSRAPAACKVGILHWFSPQRISS</sequence>
<dbReference type="AlphaFoldDB" id="A0A0D0D056"/>
<dbReference type="InParanoid" id="A0A0D0D056"/>
<dbReference type="STRING" id="930991.A0A0D0D056"/>
<accession>A0A0D0D056</accession>
<keyword evidence="2" id="KW-1185">Reference proteome</keyword>